<dbReference type="SUPFAM" id="SSF49373">
    <property type="entry name" value="Invasin/intimin cell-adhesion fragments"/>
    <property type="match status" value="1"/>
</dbReference>
<dbReference type="AlphaFoldDB" id="A0A0F9JXR5"/>
<reference evidence="1" key="1">
    <citation type="journal article" date="2015" name="Nature">
        <title>Complex archaea that bridge the gap between prokaryotes and eukaryotes.</title>
        <authorList>
            <person name="Spang A."/>
            <person name="Saw J.H."/>
            <person name="Jorgensen S.L."/>
            <person name="Zaremba-Niedzwiedzka K."/>
            <person name="Martijn J."/>
            <person name="Lind A.E."/>
            <person name="van Eijk R."/>
            <person name="Schleper C."/>
            <person name="Guy L."/>
            <person name="Ettema T.J."/>
        </authorList>
    </citation>
    <scope>NUCLEOTIDE SEQUENCE</scope>
</reference>
<proteinExistence type="predicted"/>
<name>A0A0F9JXR5_9ZZZZ</name>
<comment type="caution">
    <text evidence="1">The sequence shown here is derived from an EMBL/GenBank/DDBJ whole genome shotgun (WGS) entry which is preliminary data.</text>
</comment>
<evidence type="ECO:0000313" key="1">
    <source>
        <dbReference type="EMBL" id="KKM14683.1"/>
    </source>
</evidence>
<dbReference type="InterPro" id="IPR008964">
    <property type="entry name" value="Invasin/intimin_cell_adhesion"/>
</dbReference>
<evidence type="ECO:0008006" key="2">
    <source>
        <dbReference type="Google" id="ProtNLM"/>
    </source>
</evidence>
<protein>
    <recommendedName>
        <fullName evidence="2">Big-1 domain-containing protein</fullName>
    </recommendedName>
</protein>
<feature type="non-terminal residue" evidence="1">
    <location>
        <position position="1"/>
    </location>
</feature>
<organism evidence="1">
    <name type="scientific">marine sediment metagenome</name>
    <dbReference type="NCBI Taxonomy" id="412755"/>
    <lineage>
        <taxon>unclassified sequences</taxon>
        <taxon>metagenomes</taxon>
        <taxon>ecological metagenomes</taxon>
    </lineage>
</organism>
<gene>
    <name evidence="1" type="ORF">LCGC14_1703680</name>
</gene>
<dbReference type="InterPro" id="IPR013783">
    <property type="entry name" value="Ig-like_fold"/>
</dbReference>
<accession>A0A0F9JXR5</accession>
<sequence length="557" mass="59547">ALTGTANVTLDDDFSDADAGTASGTNNFNPARWTESTTNGQFLRVSDLLSYNVASGKGQIETTYTFEGDFDIQLDITPITATTEDMWLVMQALDDDNKLLMSEGVGIETSPTNSGVFFSSYIDNFTNTAPTATMRDLRAQWHNVASGTDSFAMVFNGGTAWTVSGTQTGGLTNATTGILYDESVEAATPVEFLISATSTPTIGQQFTFDLVTDNVKKDPLALGIVGIARSGSNWTTDNVNTSSVVLGTDAVSIELFGNTDGVVNFSADDYEITAGSGTFDNVSVFTIERTDTEGDLLTGNPIVIESFDVIGDPSLTYNDFLDGRVQIACSSSGTLPAGFIYVKINNTLFKYPNTISLGSEDGSSSTVSPTIGQIAKDNTKSFQWTRESGQDSSNPDPFLTYLEFDETLDILHLRTINHETLLDNTDAKEVLLDISDYDTNRYTAFYDQNDFDTLYYVDSSTNLQVFNLDDRISAFMAVNADDVTLPAGTAQETFVNADVINAWGEALDGKTVTFSVTGDGAVTPSSDITTGGGRATTTFTVGQTVGVSTVTATVTET</sequence>
<dbReference type="EMBL" id="LAZR01015090">
    <property type="protein sequence ID" value="KKM14683.1"/>
    <property type="molecule type" value="Genomic_DNA"/>
</dbReference>
<dbReference type="Gene3D" id="2.60.40.10">
    <property type="entry name" value="Immunoglobulins"/>
    <property type="match status" value="1"/>
</dbReference>